<sequence>MEEVSVNVEGMVDLESSAFGSDDYLELVSTIETNSERLPDLKVLDGMAYKRVRPYDGLVVNKDFTWKLWIPQELTKSVNEKAHNSHQAAHGGVGKTLRRIKEYLYWPNLNTQVHDYVQNCQACKESKPSNVTLRPPMGAETVMQRPFQRIHIDFLGPYPFQKRQQVYFCCSGSSYQICFIEGFAKGECKNVVRFLIAEVFHKFGEPEVVVSDNRKQFVGKEFADLMKNFGIRHLRTAVYASQANASERVNQSVLAAVRSQLQDNQSEWDKHLSEIVFSLRSSLQSSIGVTPYFDLFGVNMTAHGSVYGLARKLKSLEDPELHVITHSEKLSLLR</sequence>
<evidence type="ECO:0000256" key="1">
    <source>
        <dbReference type="ARBA" id="ARBA00012493"/>
    </source>
</evidence>
<evidence type="ECO:0000313" key="3">
    <source>
        <dbReference type="EMBL" id="GBP15281.1"/>
    </source>
</evidence>
<dbReference type="GO" id="GO:0003964">
    <property type="term" value="F:RNA-directed DNA polymerase activity"/>
    <property type="evidence" value="ECO:0007669"/>
    <property type="project" value="UniProtKB-EC"/>
</dbReference>
<dbReference type="Gene3D" id="3.30.420.10">
    <property type="entry name" value="Ribonuclease H-like superfamily/Ribonuclease H"/>
    <property type="match status" value="1"/>
</dbReference>
<dbReference type="InterPro" id="IPR050951">
    <property type="entry name" value="Retrovirus_Pol_polyprotein"/>
</dbReference>
<dbReference type="GO" id="GO:0003676">
    <property type="term" value="F:nucleic acid binding"/>
    <property type="evidence" value="ECO:0007669"/>
    <property type="project" value="InterPro"/>
</dbReference>
<dbReference type="InterPro" id="IPR001584">
    <property type="entry name" value="Integrase_cat-core"/>
</dbReference>
<dbReference type="OrthoDB" id="425619at2759"/>
<dbReference type="InterPro" id="IPR041588">
    <property type="entry name" value="Integrase_H2C2"/>
</dbReference>
<dbReference type="EMBL" id="BGZK01005739">
    <property type="protein sequence ID" value="GBP15281.1"/>
    <property type="molecule type" value="Genomic_DNA"/>
</dbReference>
<dbReference type="AlphaFoldDB" id="A0A4C1TNM9"/>
<dbReference type="Gene3D" id="1.10.340.70">
    <property type="match status" value="1"/>
</dbReference>
<protein>
    <recommendedName>
        <fullName evidence="1">RNA-directed DNA polymerase</fullName>
        <ecNumber evidence="1">2.7.7.49</ecNumber>
    </recommendedName>
</protein>
<proteinExistence type="predicted"/>
<dbReference type="EC" id="2.7.7.49" evidence="1"/>
<dbReference type="GO" id="GO:0015074">
    <property type="term" value="P:DNA integration"/>
    <property type="evidence" value="ECO:0007669"/>
    <property type="project" value="InterPro"/>
</dbReference>
<dbReference type="PANTHER" id="PTHR37984:SF5">
    <property type="entry name" value="PROTEIN NYNRIN-LIKE"/>
    <property type="match status" value="1"/>
</dbReference>
<keyword evidence="4" id="KW-1185">Reference proteome</keyword>
<reference evidence="3 4" key="1">
    <citation type="journal article" date="2019" name="Commun. Biol.">
        <title>The bagworm genome reveals a unique fibroin gene that provides high tensile strength.</title>
        <authorList>
            <person name="Kono N."/>
            <person name="Nakamura H."/>
            <person name="Ohtoshi R."/>
            <person name="Tomita M."/>
            <person name="Numata K."/>
            <person name="Arakawa K."/>
        </authorList>
    </citation>
    <scope>NUCLEOTIDE SEQUENCE [LARGE SCALE GENOMIC DNA]</scope>
</reference>
<dbReference type="Pfam" id="PF17921">
    <property type="entry name" value="Integrase_H2C2"/>
    <property type="match status" value="1"/>
</dbReference>
<dbReference type="FunFam" id="1.10.340.70:FF:000001">
    <property type="entry name" value="Retrovirus-related Pol polyprotein from transposon gypsy-like Protein"/>
    <property type="match status" value="1"/>
</dbReference>
<dbReference type="PROSITE" id="PS50994">
    <property type="entry name" value="INTEGRASE"/>
    <property type="match status" value="1"/>
</dbReference>
<dbReference type="PANTHER" id="PTHR37984">
    <property type="entry name" value="PROTEIN CBG26694"/>
    <property type="match status" value="1"/>
</dbReference>
<dbReference type="InterPro" id="IPR036397">
    <property type="entry name" value="RNaseH_sf"/>
</dbReference>
<evidence type="ECO:0000313" key="4">
    <source>
        <dbReference type="Proteomes" id="UP000299102"/>
    </source>
</evidence>
<name>A0A4C1TNM9_EUMVA</name>
<organism evidence="3 4">
    <name type="scientific">Eumeta variegata</name>
    <name type="common">Bagworm moth</name>
    <name type="synonym">Eumeta japonica</name>
    <dbReference type="NCBI Taxonomy" id="151549"/>
    <lineage>
        <taxon>Eukaryota</taxon>
        <taxon>Metazoa</taxon>
        <taxon>Ecdysozoa</taxon>
        <taxon>Arthropoda</taxon>
        <taxon>Hexapoda</taxon>
        <taxon>Insecta</taxon>
        <taxon>Pterygota</taxon>
        <taxon>Neoptera</taxon>
        <taxon>Endopterygota</taxon>
        <taxon>Lepidoptera</taxon>
        <taxon>Glossata</taxon>
        <taxon>Ditrysia</taxon>
        <taxon>Tineoidea</taxon>
        <taxon>Psychidae</taxon>
        <taxon>Oiketicinae</taxon>
        <taxon>Eumeta</taxon>
    </lineage>
</organism>
<accession>A0A4C1TNM9</accession>
<evidence type="ECO:0000259" key="2">
    <source>
        <dbReference type="PROSITE" id="PS50994"/>
    </source>
</evidence>
<dbReference type="Proteomes" id="UP000299102">
    <property type="component" value="Unassembled WGS sequence"/>
</dbReference>
<gene>
    <name evidence="3" type="primary">GIN1</name>
    <name evidence="3" type="ORF">EVAR_73261_1</name>
</gene>
<dbReference type="InterPro" id="IPR012337">
    <property type="entry name" value="RNaseH-like_sf"/>
</dbReference>
<feature type="domain" description="Integrase catalytic" evidence="2">
    <location>
        <begin position="142"/>
        <end position="299"/>
    </location>
</feature>
<dbReference type="SUPFAM" id="SSF53098">
    <property type="entry name" value="Ribonuclease H-like"/>
    <property type="match status" value="1"/>
</dbReference>
<dbReference type="STRING" id="151549.A0A4C1TNM9"/>
<comment type="caution">
    <text evidence="3">The sequence shown here is derived from an EMBL/GenBank/DDBJ whole genome shotgun (WGS) entry which is preliminary data.</text>
</comment>